<accession>A0A485M5T9</accession>
<dbReference type="InterPro" id="IPR049744">
    <property type="entry name" value="CC/Se_fam"/>
</dbReference>
<protein>
    <recommendedName>
        <fullName evidence="2">FeS cluster biogenesis domain-containing protein</fullName>
    </recommendedName>
</protein>
<gene>
    <name evidence="1" type="ORF">SCFA_3910007</name>
</gene>
<dbReference type="EMBL" id="CAADRN010000325">
    <property type="protein sequence ID" value="VFU18116.1"/>
    <property type="molecule type" value="Genomic_DNA"/>
</dbReference>
<reference evidence="1" key="1">
    <citation type="submission" date="2019-03" db="EMBL/GenBank/DDBJ databases">
        <authorList>
            <person name="Hao L."/>
        </authorList>
    </citation>
    <scope>NUCLEOTIDE SEQUENCE</scope>
</reference>
<sequence length="97" mass="10870">MSKIQISEDARDFILKKADAVTVEAMELSGCFGFAIMPVVIEGEPPEPEKYDEFMSDGIKVYITKGAIFAPEGSRIYLEGDKQIYQALEIEGLRYEV</sequence>
<name>A0A485M5T9_9ZZZZ</name>
<evidence type="ECO:0008006" key="2">
    <source>
        <dbReference type="Google" id="ProtNLM"/>
    </source>
</evidence>
<proteinExistence type="predicted"/>
<dbReference type="NCBIfam" id="NF041239">
    <property type="entry name" value="Moor_selen_rel"/>
    <property type="match status" value="1"/>
</dbReference>
<evidence type="ECO:0000313" key="1">
    <source>
        <dbReference type="EMBL" id="VFU18116.1"/>
    </source>
</evidence>
<organism evidence="1">
    <name type="scientific">anaerobic digester metagenome</name>
    <dbReference type="NCBI Taxonomy" id="1263854"/>
    <lineage>
        <taxon>unclassified sequences</taxon>
        <taxon>metagenomes</taxon>
        <taxon>ecological metagenomes</taxon>
    </lineage>
</organism>
<dbReference type="AlphaFoldDB" id="A0A485M5T9"/>